<evidence type="ECO:0000313" key="3">
    <source>
        <dbReference type="Proteomes" id="UP000218731"/>
    </source>
</evidence>
<sequence length="214" mass="22979">MSITKITECRECGSKALSWQTYNQNISDAQHGRLRTSDIRCQLVLGCDNCSETLAVMSADHVAAWLTEQGASQSAQSQPGDDTQTAACAGDVEEALLWLDDFVARCNGDDRGSCSAVETLRTALSGNSQAQKVSAVALREAMENLAVKASAADIPPVILPASVRQVPLVILGGVCVRVSYVGLKWYHDQLIEDRWVPLAVDEFDALLVEALAKA</sequence>
<evidence type="ECO:0000313" key="1">
    <source>
        <dbReference type="EMBL" id="BAW27159.1"/>
    </source>
</evidence>
<keyword evidence="1" id="KW-0614">Plasmid</keyword>
<proteinExistence type="predicted"/>
<dbReference type="RefSeq" id="WP_004577607.1">
    <property type="nucleotide sequence ID" value="NZ_AP015031.1"/>
</dbReference>
<organism evidence="1 3">
    <name type="scientific">Pseudomonas putida</name>
    <name type="common">Arthrobacter siderocapsulatus</name>
    <dbReference type="NCBI Taxonomy" id="303"/>
    <lineage>
        <taxon>Bacteria</taxon>
        <taxon>Pseudomonadati</taxon>
        <taxon>Pseudomonadota</taxon>
        <taxon>Gammaproteobacteria</taxon>
        <taxon>Pseudomonadales</taxon>
        <taxon>Pseudomonadaceae</taxon>
        <taxon>Pseudomonas</taxon>
    </lineage>
</organism>
<reference evidence="2 4" key="3">
    <citation type="submission" date="2018-03" db="EMBL/GenBank/DDBJ databases">
        <title>Draft genome of Pseudomonas putida strain KH-18-2.</title>
        <authorList>
            <person name="Yoshizawa S."/>
            <person name="Khan N.H."/>
            <person name="Nishimura M."/>
            <person name="Chiura H.X."/>
            <person name="Ogura Y."/>
            <person name="Hayashi T."/>
            <person name="Kogure K."/>
        </authorList>
    </citation>
    <scope>NUCLEOTIDE SEQUENCE [LARGE SCALE GENOMIC DNA]</scope>
    <source>
        <strain evidence="2 4">KH-18-2</strain>
    </source>
</reference>
<name>A0A1L7NNV4_PSEPU</name>
<gene>
    <name evidence="2" type="ORF">BGP82_28090</name>
    <name evidence="1" type="ORF">KF715C_pB530</name>
</gene>
<geneLocation type="plasmid" evidence="1">
    <name>pKF715B</name>
</geneLocation>
<reference evidence="1 3" key="1">
    <citation type="submission" date="2015-11" db="EMBL/GenBank/DDBJ databases">
        <title>Complete genome sequencing of a biphenyl-degrading bacterium, Pseudomonas putida KF715 (=NBRC110667).</title>
        <authorList>
            <person name="Suenaga H."/>
            <person name="Fujihara N."/>
            <person name="Watanabe T."/>
            <person name="Hirose J."/>
            <person name="Kimura N."/>
            <person name="Yamazoe A."/>
            <person name="Hosoyama A."/>
            <person name="Shimodaira J."/>
            <person name="Furukawa K."/>
        </authorList>
    </citation>
    <scope>NUCLEOTIDE SEQUENCE [LARGE SCALE GENOMIC DNA]</scope>
    <source>
        <strain evidence="1 3">KF715</strain>
        <plasmid evidence="1">pKF715B</plasmid>
        <plasmid evidence="3">Plasmid pkf715b dna</plasmid>
    </source>
</reference>
<accession>A0A1L7NNV4</accession>
<dbReference type="EMBL" id="MING01000087">
    <property type="protein sequence ID" value="POF99704.1"/>
    <property type="molecule type" value="Genomic_DNA"/>
</dbReference>
<dbReference type="Proteomes" id="UP000218731">
    <property type="component" value="Plasmid pKF715B"/>
</dbReference>
<dbReference type="AlphaFoldDB" id="A0A1L7NNV4"/>
<evidence type="ECO:0000313" key="4">
    <source>
        <dbReference type="Proteomes" id="UP000237378"/>
    </source>
</evidence>
<dbReference type="Proteomes" id="UP000237378">
    <property type="component" value="Unassembled WGS sequence"/>
</dbReference>
<protein>
    <submittedName>
        <fullName evidence="1">Uncharacterized protein</fullName>
    </submittedName>
</protein>
<evidence type="ECO:0000313" key="2">
    <source>
        <dbReference type="EMBL" id="POF99704.1"/>
    </source>
</evidence>
<dbReference type="EMBL" id="AP015031">
    <property type="protein sequence ID" value="BAW27159.1"/>
    <property type="molecule type" value="Genomic_DNA"/>
</dbReference>
<reference evidence="2 4" key="2">
    <citation type="submission" date="2016-08" db="EMBL/GenBank/DDBJ databases">
        <authorList>
            <person name="Seilhamer J.J."/>
        </authorList>
    </citation>
    <scope>NUCLEOTIDE SEQUENCE [LARGE SCALE GENOMIC DNA]</scope>
    <source>
        <strain evidence="2 4">KH-18-2</strain>
    </source>
</reference>
<geneLocation type="plasmid" evidence="3">
    <name>pkf715b dna</name>
</geneLocation>